<feature type="domain" description="DUF6745" evidence="1">
    <location>
        <begin position="189"/>
        <end position="310"/>
    </location>
</feature>
<dbReference type="Proteomes" id="UP000642829">
    <property type="component" value="Unassembled WGS sequence"/>
</dbReference>
<evidence type="ECO:0000313" key="3">
    <source>
        <dbReference type="Proteomes" id="UP000642829"/>
    </source>
</evidence>
<dbReference type="InterPro" id="IPR032675">
    <property type="entry name" value="LRR_dom_sf"/>
</dbReference>
<dbReference type="Gene3D" id="3.80.10.10">
    <property type="entry name" value="Ribonuclease Inhibitor"/>
    <property type="match status" value="1"/>
</dbReference>
<dbReference type="InterPro" id="IPR046633">
    <property type="entry name" value="DUF6745"/>
</dbReference>
<gene>
    <name evidence="2" type="ORF">GCM10007047_20530</name>
</gene>
<accession>A0A8J3GEH9</accession>
<sequence>MLELSPDQAVDHILSSGQGPLKVSGKLNLSGKSFKQLPSNLECYDLDISESSIESLPSGLNVRNRIIANNCKLLTELPIGITAGSIELRNCGMLTELPEGINTWFLDLSDCPSFTNWPEYGSLRNGHLSLRNCIGLTRLPTWIERLSQLNVSGCINLPSIPEGLQVSSWVDVGGSSLMQLPQSMANVPIRWRGVPVDRRIAFEPQSLSAQEALQEDNAEVRRVIIERMGYLEFAKEAGAKVLDQDSDPGGQRQLLKIDLQEDEPLVGLSCYCPSTRRQYLLRVPPKTKSCHEAAAWIAGYDNPKDYHPNIES</sequence>
<proteinExistence type="predicted"/>
<reference evidence="2" key="2">
    <citation type="submission" date="2020-09" db="EMBL/GenBank/DDBJ databases">
        <authorList>
            <person name="Sun Q."/>
            <person name="Kim S."/>
        </authorList>
    </citation>
    <scope>NUCLEOTIDE SEQUENCE</scope>
    <source>
        <strain evidence="2">KCTC 12870</strain>
    </source>
</reference>
<organism evidence="2 3">
    <name type="scientific">Cerasicoccus arenae</name>
    <dbReference type="NCBI Taxonomy" id="424488"/>
    <lineage>
        <taxon>Bacteria</taxon>
        <taxon>Pseudomonadati</taxon>
        <taxon>Verrucomicrobiota</taxon>
        <taxon>Opitutia</taxon>
        <taxon>Puniceicoccales</taxon>
        <taxon>Cerasicoccaceae</taxon>
        <taxon>Cerasicoccus</taxon>
    </lineage>
</organism>
<name>A0A8J3GEH9_9BACT</name>
<dbReference type="Pfam" id="PF20530">
    <property type="entry name" value="DUF6745"/>
    <property type="match status" value="1"/>
</dbReference>
<dbReference type="RefSeq" id="WP_189514766.1">
    <property type="nucleotide sequence ID" value="NZ_BMXG01000011.1"/>
</dbReference>
<comment type="caution">
    <text evidence="2">The sequence shown here is derived from an EMBL/GenBank/DDBJ whole genome shotgun (WGS) entry which is preliminary data.</text>
</comment>
<dbReference type="SUPFAM" id="SSF52047">
    <property type="entry name" value="RNI-like"/>
    <property type="match status" value="1"/>
</dbReference>
<dbReference type="EMBL" id="BMXG01000011">
    <property type="protein sequence ID" value="GHC03751.1"/>
    <property type="molecule type" value="Genomic_DNA"/>
</dbReference>
<reference evidence="2" key="1">
    <citation type="journal article" date="2014" name="Int. J. Syst. Evol. Microbiol.">
        <title>Complete genome sequence of Corynebacterium casei LMG S-19264T (=DSM 44701T), isolated from a smear-ripened cheese.</title>
        <authorList>
            <consortium name="US DOE Joint Genome Institute (JGI-PGF)"/>
            <person name="Walter F."/>
            <person name="Albersmeier A."/>
            <person name="Kalinowski J."/>
            <person name="Ruckert C."/>
        </authorList>
    </citation>
    <scope>NUCLEOTIDE SEQUENCE</scope>
    <source>
        <strain evidence="2">KCTC 12870</strain>
    </source>
</reference>
<dbReference type="PANTHER" id="PTHR36766">
    <property type="entry name" value="PLANT BROAD-SPECTRUM MILDEW RESISTANCE PROTEIN RPW8"/>
    <property type="match status" value="1"/>
</dbReference>
<protein>
    <recommendedName>
        <fullName evidence="1">DUF6745 domain-containing protein</fullName>
    </recommendedName>
</protein>
<keyword evidence="3" id="KW-1185">Reference proteome</keyword>
<dbReference type="PANTHER" id="PTHR36766:SF30">
    <property type="entry name" value="TIR-NBS TYPE DISEASE RESISTANCE PROTEIN-RELATED"/>
    <property type="match status" value="1"/>
</dbReference>
<dbReference type="AlphaFoldDB" id="A0A8J3GEH9"/>
<evidence type="ECO:0000313" key="2">
    <source>
        <dbReference type="EMBL" id="GHC03751.1"/>
    </source>
</evidence>
<evidence type="ECO:0000259" key="1">
    <source>
        <dbReference type="Pfam" id="PF20530"/>
    </source>
</evidence>